<evidence type="ECO:0008006" key="5">
    <source>
        <dbReference type="Google" id="ProtNLM"/>
    </source>
</evidence>
<dbReference type="AlphaFoldDB" id="A0AAX4K5B5"/>
<dbReference type="SUPFAM" id="SSF51695">
    <property type="entry name" value="PLC-like phosphodiesterases"/>
    <property type="match status" value="1"/>
</dbReference>
<feature type="signal peptide" evidence="2">
    <location>
        <begin position="1"/>
        <end position="20"/>
    </location>
</feature>
<dbReference type="InterPro" id="IPR051057">
    <property type="entry name" value="PI-PLC_domain"/>
</dbReference>
<keyword evidence="2" id="KW-0732">Signal</keyword>
<dbReference type="Pfam" id="PF26146">
    <property type="entry name" value="PI-PLC_X"/>
    <property type="match status" value="1"/>
</dbReference>
<keyword evidence="4" id="KW-1185">Reference proteome</keyword>
<dbReference type="PANTHER" id="PTHR13593:SF140">
    <property type="entry name" value="PLC-LIKE PHOSPHODIESTERASE"/>
    <property type="match status" value="1"/>
</dbReference>
<dbReference type="Proteomes" id="UP001355207">
    <property type="component" value="Chromosome 11"/>
</dbReference>
<protein>
    <recommendedName>
        <fullName evidence="5">PLC-like phosphodiesterase</fullName>
    </recommendedName>
</protein>
<evidence type="ECO:0000256" key="1">
    <source>
        <dbReference type="SAM" id="MobiDB-lite"/>
    </source>
</evidence>
<dbReference type="GO" id="GO:0006629">
    <property type="term" value="P:lipid metabolic process"/>
    <property type="evidence" value="ECO:0007669"/>
    <property type="project" value="InterPro"/>
</dbReference>
<sequence length="380" mass="40335">MFSLLPLTALALLGSTLTSAADTCNGHAELCSRLYSNVTFIGAHDSYAVGDSIADNQDKDVTAQLNDGIRTLQLQAHNATDGVHLCHTSCSLQDGGLLEDYFKKVVSWISSNPNDVVTIVLTNPENLPVSTYSPILTSSGISQYLYQPSSSAIALSEWPTLGSLIDAKTNIVAFLDYQADFTTEPKLIDEFSNMWEDAFNVVDNSFGCNVNRTSGQASSQMYLINHYLDTSYSLGSTQFWIPNKDQVTTTNNGDSSTEQGTIGYHVNNCLQLWGRNPNHILLDFYDSNSNSPFNLAASLNGVSQPTNTVSVGSGATSSATGTSDSSSSGNGTTSSNGSTAKVSTSSLKSSALVSINLTNGLYLGLGVLSTFVFGVGKILL</sequence>
<evidence type="ECO:0000256" key="2">
    <source>
        <dbReference type="SAM" id="SignalP"/>
    </source>
</evidence>
<dbReference type="RefSeq" id="XP_066079673.1">
    <property type="nucleotide sequence ID" value="XM_066223576.1"/>
</dbReference>
<accession>A0AAX4K5B5</accession>
<dbReference type="EMBL" id="CP144108">
    <property type="protein sequence ID" value="WWC92911.1"/>
    <property type="molecule type" value="Genomic_DNA"/>
</dbReference>
<name>A0AAX4K5B5_9TREE</name>
<dbReference type="PROSITE" id="PS50007">
    <property type="entry name" value="PIPLC_X_DOMAIN"/>
    <property type="match status" value="1"/>
</dbReference>
<dbReference type="PANTHER" id="PTHR13593">
    <property type="match status" value="1"/>
</dbReference>
<reference evidence="3 4" key="1">
    <citation type="submission" date="2024-01" db="EMBL/GenBank/DDBJ databases">
        <title>Comparative genomics of Cryptococcus and Kwoniella reveals pathogenesis evolution and contrasting modes of karyotype evolution via chromosome fusion or intercentromeric recombination.</title>
        <authorList>
            <person name="Coelho M.A."/>
            <person name="David-Palma M."/>
            <person name="Shea T."/>
            <person name="Bowers K."/>
            <person name="McGinley-Smith S."/>
            <person name="Mohammad A.W."/>
            <person name="Gnirke A."/>
            <person name="Yurkov A.M."/>
            <person name="Nowrousian M."/>
            <person name="Sun S."/>
            <person name="Cuomo C.A."/>
            <person name="Heitman J."/>
        </authorList>
    </citation>
    <scope>NUCLEOTIDE SEQUENCE [LARGE SCALE GENOMIC DNA]</scope>
    <source>
        <strain evidence="3 4">CBS 6074</strain>
    </source>
</reference>
<evidence type="ECO:0000313" key="3">
    <source>
        <dbReference type="EMBL" id="WWC92911.1"/>
    </source>
</evidence>
<evidence type="ECO:0000313" key="4">
    <source>
        <dbReference type="Proteomes" id="UP001355207"/>
    </source>
</evidence>
<organism evidence="3 4">
    <name type="scientific">Kwoniella dendrophila CBS 6074</name>
    <dbReference type="NCBI Taxonomy" id="1295534"/>
    <lineage>
        <taxon>Eukaryota</taxon>
        <taxon>Fungi</taxon>
        <taxon>Dikarya</taxon>
        <taxon>Basidiomycota</taxon>
        <taxon>Agaricomycotina</taxon>
        <taxon>Tremellomycetes</taxon>
        <taxon>Tremellales</taxon>
        <taxon>Cryptococcaceae</taxon>
        <taxon>Kwoniella</taxon>
    </lineage>
</organism>
<dbReference type="GeneID" id="91098541"/>
<dbReference type="InterPro" id="IPR017946">
    <property type="entry name" value="PLC-like_Pdiesterase_TIM-brl"/>
</dbReference>
<proteinExistence type="predicted"/>
<feature type="chain" id="PRO_5043858986" description="PLC-like phosphodiesterase" evidence="2">
    <location>
        <begin position="21"/>
        <end position="380"/>
    </location>
</feature>
<dbReference type="GO" id="GO:0008081">
    <property type="term" value="F:phosphoric diester hydrolase activity"/>
    <property type="evidence" value="ECO:0007669"/>
    <property type="project" value="InterPro"/>
</dbReference>
<dbReference type="Gene3D" id="3.20.20.190">
    <property type="entry name" value="Phosphatidylinositol (PI) phosphodiesterase"/>
    <property type="match status" value="1"/>
</dbReference>
<gene>
    <name evidence="3" type="ORF">L201_007873</name>
</gene>
<feature type="region of interest" description="Disordered" evidence="1">
    <location>
        <begin position="307"/>
        <end position="340"/>
    </location>
</feature>